<proteinExistence type="predicted"/>
<keyword evidence="2" id="KW-1185">Reference proteome</keyword>
<evidence type="ECO:0000313" key="1">
    <source>
        <dbReference type="EMBL" id="KAK9991440.1"/>
    </source>
</evidence>
<protein>
    <submittedName>
        <fullName evidence="1">Uncharacterized protein</fullName>
    </submittedName>
</protein>
<gene>
    <name evidence="1" type="ORF">SO802_026425</name>
</gene>
<dbReference type="Proteomes" id="UP001459277">
    <property type="component" value="Unassembled WGS sequence"/>
</dbReference>
<accession>A0AAW2C4X1</accession>
<comment type="caution">
    <text evidence="1">The sequence shown here is derived from an EMBL/GenBank/DDBJ whole genome shotgun (WGS) entry which is preliminary data.</text>
</comment>
<dbReference type="AlphaFoldDB" id="A0AAW2C4X1"/>
<organism evidence="1 2">
    <name type="scientific">Lithocarpus litseifolius</name>
    <dbReference type="NCBI Taxonomy" id="425828"/>
    <lineage>
        <taxon>Eukaryota</taxon>
        <taxon>Viridiplantae</taxon>
        <taxon>Streptophyta</taxon>
        <taxon>Embryophyta</taxon>
        <taxon>Tracheophyta</taxon>
        <taxon>Spermatophyta</taxon>
        <taxon>Magnoliopsida</taxon>
        <taxon>eudicotyledons</taxon>
        <taxon>Gunneridae</taxon>
        <taxon>Pentapetalae</taxon>
        <taxon>rosids</taxon>
        <taxon>fabids</taxon>
        <taxon>Fagales</taxon>
        <taxon>Fagaceae</taxon>
        <taxon>Lithocarpus</taxon>
    </lineage>
</organism>
<reference evidence="1 2" key="1">
    <citation type="submission" date="2024-01" db="EMBL/GenBank/DDBJ databases">
        <title>A telomere-to-telomere, gap-free genome of sweet tea (Lithocarpus litseifolius).</title>
        <authorList>
            <person name="Zhou J."/>
        </authorList>
    </citation>
    <scope>NUCLEOTIDE SEQUENCE [LARGE SCALE GENOMIC DNA]</scope>
    <source>
        <strain evidence="1">Zhou-2022a</strain>
        <tissue evidence="1">Leaf</tissue>
    </source>
</reference>
<dbReference type="EMBL" id="JAZDWU010000009">
    <property type="protein sequence ID" value="KAK9991440.1"/>
    <property type="molecule type" value="Genomic_DNA"/>
</dbReference>
<name>A0AAW2C4X1_9ROSI</name>
<evidence type="ECO:0000313" key="2">
    <source>
        <dbReference type="Proteomes" id="UP001459277"/>
    </source>
</evidence>
<sequence length="108" mass="12740">MKANELYEEVKGLTDSEFPTKWVWHKRDQEWRLRKSRRCIGCIYYAHPASGERLYLRMLLNVVKGARSLKEMRTINNVECSDFRSAGYALGLLDDDKEWHEALNHASH</sequence>